<evidence type="ECO:0000313" key="1">
    <source>
        <dbReference type="EMBL" id="GIX96260.1"/>
    </source>
</evidence>
<name>A0AAV4PJY8_CAEEX</name>
<protein>
    <submittedName>
        <fullName evidence="1">Uncharacterized protein</fullName>
    </submittedName>
</protein>
<dbReference type="EMBL" id="BPLR01004623">
    <property type="protein sequence ID" value="GIX96260.1"/>
    <property type="molecule type" value="Genomic_DNA"/>
</dbReference>
<organism evidence="1 2">
    <name type="scientific">Caerostris extrusa</name>
    <name type="common">Bark spider</name>
    <name type="synonym">Caerostris bankana</name>
    <dbReference type="NCBI Taxonomy" id="172846"/>
    <lineage>
        <taxon>Eukaryota</taxon>
        <taxon>Metazoa</taxon>
        <taxon>Ecdysozoa</taxon>
        <taxon>Arthropoda</taxon>
        <taxon>Chelicerata</taxon>
        <taxon>Arachnida</taxon>
        <taxon>Araneae</taxon>
        <taxon>Araneomorphae</taxon>
        <taxon>Entelegynae</taxon>
        <taxon>Araneoidea</taxon>
        <taxon>Araneidae</taxon>
        <taxon>Caerostris</taxon>
    </lineage>
</organism>
<accession>A0AAV4PJY8</accession>
<proteinExistence type="predicted"/>
<gene>
    <name evidence="1" type="ORF">CEXT_715541</name>
</gene>
<dbReference type="Proteomes" id="UP001054945">
    <property type="component" value="Unassembled WGS sequence"/>
</dbReference>
<evidence type="ECO:0000313" key="2">
    <source>
        <dbReference type="Proteomes" id="UP001054945"/>
    </source>
</evidence>
<reference evidence="1 2" key="1">
    <citation type="submission" date="2021-06" db="EMBL/GenBank/DDBJ databases">
        <title>Caerostris extrusa draft genome.</title>
        <authorList>
            <person name="Kono N."/>
            <person name="Arakawa K."/>
        </authorList>
    </citation>
    <scope>NUCLEOTIDE SEQUENCE [LARGE SCALE GENOMIC DNA]</scope>
</reference>
<dbReference type="AlphaFoldDB" id="A0AAV4PJY8"/>
<sequence length="240" mass="26986">AVTADKEMAYCNNAHQPAFSSASCCLLTDLARYCRSNDRLMPVIVEIMGFHGKLTNSDMCRRDRQERKSANELSSYLWTKDQHPEENPSSNNPSPNKTFSLLFVNSQKVSPVQNFKTLQVINFPSLCGVTFLRYNRRGPYRVQWRERKNSTPADLLSPDGANVWNSEKMDVLGTFRRRGPSWEVGPSPPSMIEKAGGSGLELLMCILISIDARGYKFGGCLVDGIFGFDSIVIYKPVRCE</sequence>
<comment type="caution">
    <text evidence="1">The sequence shown here is derived from an EMBL/GenBank/DDBJ whole genome shotgun (WGS) entry which is preliminary data.</text>
</comment>
<feature type="non-terminal residue" evidence="1">
    <location>
        <position position="1"/>
    </location>
</feature>
<keyword evidence="2" id="KW-1185">Reference proteome</keyword>